<feature type="transmembrane region" description="Helical" evidence="1">
    <location>
        <begin position="132"/>
        <end position="161"/>
    </location>
</feature>
<feature type="transmembrane region" description="Helical" evidence="1">
    <location>
        <begin position="91"/>
        <end position="111"/>
    </location>
</feature>
<organism evidence="2 3">
    <name type="scientific">Mycoplasmopsis pullorum</name>
    <dbReference type="NCBI Taxonomy" id="48003"/>
    <lineage>
        <taxon>Bacteria</taxon>
        <taxon>Bacillati</taxon>
        <taxon>Mycoplasmatota</taxon>
        <taxon>Mycoplasmoidales</taxon>
        <taxon>Metamycoplasmataceae</taxon>
        <taxon>Mycoplasmopsis</taxon>
    </lineage>
</organism>
<keyword evidence="1" id="KW-0812">Transmembrane</keyword>
<keyword evidence="1" id="KW-0472">Membrane</keyword>
<keyword evidence="3" id="KW-1185">Reference proteome</keyword>
<name>A0A1L4FSR8_9BACT</name>
<evidence type="ECO:0000313" key="3">
    <source>
        <dbReference type="Proteomes" id="UP000184322"/>
    </source>
</evidence>
<proteinExistence type="predicted"/>
<protein>
    <submittedName>
        <fullName evidence="2">Uncharacterized protein</fullName>
    </submittedName>
</protein>
<dbReference type="KEGG" id="mpul:BLA55_03220"/>
<evidence type="ECO:0000313" key="2">
    <source>
        <dbReference type="EMBL" id="APJ38646.1"/>
    </source>
</evidence>
<keyword evidence="1" id="KW-1133">Transmembrane helix</keyword>
<dbReference type="EMBL" id="CP017813">
    <property type="protein sequence ID" value="APJ38646.1"/>
    <property type="molecule type" value="Genomic_DNA"/>
</dbReference>
<dbReference type="AlphaFoldDB" id="A0A1L4FSR8"/>
<gene>
    <name evidence="2" type="ORF">BLA55_03220</name>
</gene>
<dbReference type="Proteomes" id="UP000184322">
    <property type="component" value="Chromosome"/>
</dbReference>
<feature type="transmembrane region" description="Helical" evidence="1">
    <location>
        <begin position="167"/>
        <end position="189"/>
    </location>
</feature>
<dbReference type="STRING" id="48003.BLA55_03220"/>
<accession>A0A1L4FSR8</accession>
<dbReference type="RefSeq" id="WP_073372650.1">
    <property type="nucleotide sequence ID" value="NZ_CP017813.1"/>
</dbReference>
<reference evidence="3" key="1">
    <citation type="submission" date="2016-10" db="EMBL/GenBank/DDBJ databases">
        <authorList>
            <person name="Beylefeld A."/>
            <person name="Abolnik C."/>
        </authorList>
    </citation>
    <scope>NUCLEOTIDE SEQUENCE [LARGE SCALE GENOMIC DNA]</scope>
    <source>
        <strain evidence="3">B359_6</strain>
    </source>
</reference>
<evidence type="ECO:0000256" key="1">
    <source>
        <dbReference type="SAM" id="Phobius"/>
    </source>
</evidence>
<feature type="transmembrane region" description="Helical" evidence="1">
    <location>
        <begin position="21"/>
        <end position="48"/>
    </location>
</feature>
<sequence length="224" mass="25587">MTKIKDIFFLKYKNLSDVYKLLKWFFIAFLVLNWLLLTIPSIFLGISISQAFLGILRFGLLNPGVDSLVTAKEIITVIVQKLYVTSKVVSFFPAIVLLYVLASLTTLAVKLSKNSNQLNLSQEFSINNKNSIKLFIPILVIHSVFIIFWIILFSTPLIVFINIPGISYIRTVIDIVFIVLSIILSINIAKNLRWMKSELQPKNEAIVEETTEVEVIDDFQKDEK</sequence>